<feature type="transmembrane region" description="Helical" evidence="1">
    <location>
        <begin position="485"/>
        <end position="510"/>
    </location>
</feature>
<feature type="transmembrane region" description="Helical" evidence="1">
    <location>
        <begin position="522"/>
        <end position="544"/>
    </location>
</feature>
<proteinExistence type="predicted"/>
<keyword evidence="1" id="KW-0812">Transmembrane</keyword>
<dbReference type="AlphaFoldDB" id="A0ABD1ADA9"/>
<dbReference type="Pfam" id="PF05024">
    <property type="entry name" value="Gpi1"/>
    <property type="match status" value="1"/>
</dbReference>
<keyword evidence="1" id="KW-0472">Membrane</keyword>
<reference evidence="2 3" key="1">
    <citation type="submission" date="2024-04" db="EMBL/GenBank/DDBJ databases">
        <title>Genome assembly C_amara_ONT_v2.</title>
        <authorList>
            <person name="Yant L."/>
            <person name="Moore C."/>
            <person name="Slenker M."/>
        </authorList>
    </citation>
    <scope>NUCLEOTIDE SEQUENCE [LARGE SCALE GENOMIC DNA]</scope>
    <source>
        <tissue evidence="2">Leaf</tissue>
    </source>
</reference>
<comment type="caution">
    <text evidence="2">The sequence shown here is derived from an EMBL/GenBank/DDBJ whole genome shotgun (WGS) entry which is preliminary data.</text>
</comment>
<feature type="transmembrane region" description="Helical" evidence="1">
    <location>
        <begin position="407"/>
        <end position="429"/>
    </location>
</feature>
<accession>A0ABD1ADA9</accession>
<evidence type="ECO:0000256" key="1">
    <source>
        <dbReference type="SAM" id="Phobius"/>
    </source>
</evidence>
<feature type="transmembrane region" description="Helical" evidence="1">
    <location>
        <begin position="441"/>
        <end position="464"/>
    </location>
</feature>
<evidence type="ECO:0000313" key="2">
    <source>
        <dbReference type="EMBL" id="KAL1204096.1"/>
    </source>
</evidence>
<sequence>MKRKCRIWLPKQLSSTNDSTHSLLFGWFVCNSSSCIDIVIAFVSDESSLSNGGSRLQEILHETNEKMPSTLQDKTAFTLLGSYDKCLATDGSLSCGCHRVDGLLEDFRNDSVRDYWIHMEFHSSSRLHHIHWNGEIVSLCDVHVIVYDTPVFGSHHFSLSFWNSSSQTKATLKKPKWVDDIHKRQPLNEMETVILSINCTSAAKIAYKKISMQLETSSRNFSISYLISSLTWRLLATILGSLSTLYYSLTQFSYLLSSFSIFSWVDIASRRVLKNTWINFRVRSSQILHWPIFLEEIDMMSISCVEHAEKAALQRHSTWSAMAVDLVLGNLIGLSLLFNTESVCSWLFNFAKEFTNDILRSGCVWLMGVPAGFKLNTELAGVLGMVSLNVIQIWSTLWVFMASFIFYLIRVMAILGITFGATVSASFFIDAITFATFHIMALHWAITLVYSHQIQALAALWRLFSGRKLNPLRQRLDSYGYTVKQHVVGSLLFTPLLLLLPTTSVFYIFFTITSTTMNSICMLIELAISVIHATPYAEIMIWLVRRKRFPCGIWFEMEPYGEHILESSDKSLLKEDNIPEKKSSLMVSNLRSNSLSLGQILSPHYTTIFSGISASSLTTSARGVLSGNRMPSKLGLDLAPPRPWMHMPLRQYWILCHDSIISSAKNGFNHDFSWKKDLPNTSQSWSSSQNF</sequence>
<feature type="transmembrane region" description="Helical" evidence="1">
    <location>
        <begin position="379"/>
        <end position="400"/>
    </location>
</feature>
<dbReference type="PANTHER" id="PTHR47555:SF2">
    <property type="entry name" value="N-ACETYLGLUCOSAMINYL TRANSFERASE COMPONENT FAMILY PROTEIN _ GPI1 FAMILY PROTEIN"/>
    <property type="match status" value="1"/>
</dbReference>
<keyword evidence="3" id="KW-1185">Reference proteome</keyword>
<keyword evidence="1" id="KW-1133">Transmembrane helix</keyword>
<evidence type="ECO:0000313" key="3">
    <source>
        <dbReference type="Proteomes" id="UP001558713"/>
    </source>
</evidence>
<gene>
    <name evidence="2" type="ORF">V5N11_026595</name>
</gene>
<organism evidence="2 3">
    <name type="scientific">Cardamine amara subsp. amara</name>
    <dbReference type="NCBI Taxonomy" id="228776"/>
    <lineage>
        <taxon>Eukaryota</taxon>
        <taxon>Viridiplantae</taxon>
        <taxon>Streptophyta</taxon>
        <taxon>Embryophyta</taxon>
        <taxon>Tracheophyta</taxon>
        <taxon>Spermatophyta</taxon>
        <taxon>Magnoliopsida</taxon>
        <taxon>eudicotyledons</taxon>
        <taxon>Gunneridae</taxon>
        <taxon>Pentapetalae</taxon>
        <taxon>rosids</taxon>
        <taxon>malvids</taxon>
        <taxon>Brassicales</taxon>
        <taxon>Brassicaceae</taxon>
        <taxon>Cardamineae</taxon>
        <taxon>Cardamine</taxon>
    </lineage>
</organism>
<name>A0ABD1ADA9_CARAN</name>
<dbReference type="Proteomes" id="UP001558713">
    <property type="component" value="Unassembled WGS sequence"/>
</dbReference>
<protein>
    <recommendedName>
        <fullName evidence="4">N-acetylglucosaminyl transferase component</fullName>
    </recommendedName>
</protein>
<evidence type="ECO:0008006" key="4">
    <source>
        <dbReference type="Google" id="ProtNLM"/>
    </source>
</evidence>
<dbReference type="EMBL" id="JBANAX010000546">
    <property type="protein sequence ID" value="KAL1204096.1"/>
    <property type="molecule type" value="Genomic_DNA"/>
</dbReference>
<dbReference type="InterPro" id="IPR007720">
    <property type="entry name" value="PigQ/GPI1"/>
</dbReference>
<dbReference type="PANTHER" id="PTHR47555">
    <property type="entry name" value="N-ACETYLGLUCOSAMINYL TRANSFERASE COMPONENT FAMILY PROTEIN / GPI1 FAMILY PROTEIN"/>
    <property type="match status" value="1"/>
</dbReference>